<dbReference type="PANTHER" id="PTHR17630">
    <property type="entry name" value="DIENELACTONE HYDROLASE"/>
    <property type="match status" value="1"/>
</dbReference>
<dbReference type="InterPro" id="IPR029058">
    <property type="entry name" value="AB_hydrolase_fold"/>
</dbReference>
<organism evidence="2 3">
    <name type="scientific">Pseudallescheria apiosperma</name>
    <name type="common">Scedosporium apiospermum</name>
    <dbReference type="NCBI Taxonomy" id="563466"/>
    <lineage>
        <taxon>Eukaryota</taxon>
        <taxon>Fungi</taxon>
        <taxon>Dikarya</taxon>
        <taxon>Ascomycota</taxon>
        <taxon>Pezizomycotina</taxon>
        <taxon>Sordariomycetes</taxon>
        <taxon>Hypocreomycetidae</taxon>
        <taxon>Microascales</taxon>
        <taxon>Microascaceae</taxon>
        <taxon>Scedosporium</taxon>
    </lineage>
</organism>
<accession>A0A084FYU6</accession>
<dbReference type="SUPFAM" id="SSF53474">
    <property type="entry name" value="alpha/beta-Hydrolases"/>
    <property type="match status" value="1"/>
</dbReference>
<evidence type="ECO:0000313" key="3">
    <source>
        <dbReference type="Proteomes" id="UP000028545"/>
    </source>
</evidence>
<dbReference type="OrthoDB" id="17560at2759"/>
<comment type="caution">
    <text evidence="2">The sequence shown here is derived from an EMBL/GenBank/DDBJ whole genome shotgun (WGS) entry which is preliminary data.</text>
</comment>
<dbReference type="RefSeq" id="XP_016640057.1">
    <property type="nucleotide sequence ID" value="XM_016790311.1"/>
</dbReference>
<reference evidence="2 3" key="1">
    <citation type="journal article" date="2014" name="Genome Announc.">
        <title>Draft genome sequence of the pathogenic fungus Scedosporium apiospermum.</title>
        <authorList>
            <person name="Vandeputte P."/>
            <person name="Ghamrawi S."/>
            <person name="Rechenmann M."/>
            <person name="Iltis A."/>
            <person name="Giraud S."/>
            <person name="Fleury M."/>
            <person name="Thornton C."/>
            <person name="Delhaes L."/>
            <person name="Meyer W."/>
            <person name="Papon N."/>
            <person name="Bouchara J.P."/>
        </authorList>
    </citation>
    <scope>NUCLEOTIDE SEQUENCE [LARGE SCALE GENOMIC DNA]</scope>
    <source>
        <strain evidence="2 3">IHEM 14462</strain>
    </source>
</reference>
<dbReference type="Pfam" id="PF01738">
    <property type="entry name" value="DLH"/>
    <property type="match status" value="1"/>
</dbReference>
<dbReference type="GO" id="GO:0016787">
    <property type="term" value="F:hydrolase activity"/>
    <property type="evidence" value="ECO:0007669"/>
    <property type="project" value="InterPro"/>
</dbReference>
<evidence type="ECO:0000313" key="2">
    <source>
        <dbReference type="EMBL" id="KEZ40258.1"/>
    </source>
</evidence>
<keyword evidence="3" id="KW-1185">Reference proteome</keyword>
<dbReference type="EMBL" id="JOWA01000124">
    <property type="protein sequence ID" value="KEZ40258.1"/>
    <property type="molecule type" value="Genomic_DNA"/>
</dbReference>
<dbReference type="KEGG" id="sapo:SAPIO_CDS8736"/>
<name>A0A084FYU6_PSEDA</name>
<evidence type="ECO:0000259" key="1">
    <source>
        <dbReference type="Pfam" id="PF01738"/>
    </source>
</evidence>
<proteinExistence type="predicted"/>
<dbReference type="InterPro" id="IPR002925">
    <property type="entry name" value="Dienelactn_hydro"/>
</dbReference>
<feature type="domain" description="Dienelactone hydrolase" evidence="1">
    <location>
        <begin position="27"/>
        <end position="248"/>
    </location>
</feature>
<dbReference type="PANTHER" id="PTHR17630:SF105">
    <property type="entry name" value="DIENELACTONE HYDROLASE FAMILY PROTEIN (AFU_ORTHOLOGUE AFUA_4G08790)"/>
    <property type="match status" value="1"/>
</dbReference>
<gene>
    <name evidence="2" type="ORF">SAPIO_CDS8736</name>
</gene>
<protein>
    <recommendedName>
        <fullName evidence="1">Dienelactone hydrolase domain-containing protein</fullName>
    </recommendedName>
</protein>
<dbReference type="Gene3D" id="3.40.50.1820">
    <property type="entry name" value="alpha/beta hydrolase"/>
    <property type="match status" value="1"/>
</dbReference>
<dbReference type="HOGENOM" id="CLU_054590_2_3_1"/>
<dbReference type="GeneID" id="27727808"/>
<sequence>MSCPDCFSGHLREGTPQGKILEVHGLPTYVAAPTDPTPRAYIVIAPDVFGWTTNHTRLNADQYARRTGCQVYVPNFMTGDGAPQWIAPVMASLLDEKGFAAWLRKPWQCVQCAYALIPNHLKNSPPKCLITMKRWLNDFRCNEAKDMKVGFIGFCWGGYAATKLAHGDTADNGKTLIDAAFTAHPSALEIPPDMERIKLPYSVSVGDVDFALPKQEVDKMIAALDDLKDVPTEVVVIPDAKHGFAVRFDPLEHSG</sequence>
<dbReference type="OMA" id="LRCNEAA"/>
<dbReference type="Proteomes" id="UP000028545">
    <property type="component" value="Unassembled WGS sequence"/>
</dbReference>
<dbReference type="VEuPathDB" id="FungiDB:SAPIO_CDS8736"/>
<dbReference type="AlphaFoldDB" id="A0A084FYU6"/>